<dbReference type="HAMAP" id="MF_01394">
    <property type="entry name" value="NDH1_NuoA"/>
    <property type="match status" value="1"/>
</dbReference>
<dbReference type="InterPro" id="IPR023043">
    <property type="entry name" value="NAD(P)H_OxRDtase_bac/plastid"/>
</dbReference>
<keyword evidence="7" id="KW-0830">Ubiquinone</keyword>
<evidence type="ECO:0000256" key="4">
    <source>
        <dbReference type="ARBA" id="ARBA00022692"/>
    </source>
</evidence>
<evidence type="ECO:0000256" key="5">
    <source>
        <dbReference type="ARBA" id="ARBA00022989"/>
    </source>
</evidence>
<name>A0ABS9K0W2_9RHOO</name>
<keyword evidence="10" id="KW-1185">Reference proteome</keyword>
<feature type="transmembrane region" description="Helical" evidence="7">
    <location>
        <begin position="7"/>
        <end position="29"/>
    </location>
</feature>
<dbReference type="Gene3D" id="1.20.58.1610">
    <property type="entry name" value="NADH:ubiquinone/plastoquinone oxidoreductase, chain 3"/>
    <property type="match status" value="1"/>
</dbReference>
<comment type="subunit">
    <text evidence="7">NDH-1 is composed of 14 different subunits. Subunits NuoA, H, J, K, L, M, N constitute the membrane sector of the complex.</text>
</comment>
<comment type="catalytic activity">
    <reaction evidence="7 8">
        <text>a quinone + NADH + 5 H(+)(in) = a quinol + NAD(+) + 4 H(+)(out)</text>
        <dbReference type="Rhea" id="RHEA:57888"/>
        <dbReference type="ChEBI" id="CHEBI:15378"/>
        <dbReference type="ChEBI" id="CHEBI:24646"/>
        <dbReference type="ChEBI" id="CHEBI:57540"/>
        <dbReference type="ChEBI" id="CHEBI:57945"/>
        <dbReference type="ChEBI" id="CHEBI:132124"/>
    </reaction>
</comment>
<evidence type="ECO:0000256" key="6">
    <source>
        <dbReference type="ARBA" id="ARBA00023136"/>
    </source>
</evidence>
<accession>A0ABS9K0W2</accession>
<evidence type="ECO:0000256" key="2">
    <source>
        <dbReference type="ARBA" id="ARBA00008472"/>
    </source>
</evidence>
<dbReference type="EMBL" id="JAKLTN010000001">
    <property type="protein sequence ID" value="MCG2576810.1"/>
    <property type="molecule type" value="Genomic_DNA"/>
</dbReference>
<proteinExistence type="inferred from homology"/>
<evidence type="ECO:0000256" key="1">
    <source>
        <dbReference type="ARBA" id="ARBA00004141"/>
    </source>
</evidence>
<keyword evidence="7" id="KW-1278">Translocase</keyword>
<evidence type="ECO:0000256" key="7">
    <source>
        <dbReference type="HAMAP-Rule" id="MF_01394"/>
    </source>
</evidence>
<keyword evidence="4 7" id="KW-0812">Transmembrane</keyword>
<dbReference type="PANTHER" id="PTHR11058:SF9">
    <property type="entry name" value="NADH-UBIQUINONE OXIDOREDUCTASE CHAIN 3"/>
    <property type="match status" value="1"/>
</dbReference>
<keyword evidence="5 7" id="KW-1133">Transmembrane helix</keyword>
<keyword evidence="3 7" id="KW-0813">Transport</keyword>
<evidence type="ECO:0000313" key="10">
    <source>
        <dbReference type="Proteomes" id="UP001165384"/>
    </source>
</evidence>
<keyword evidence="6 7" id="KW-0472">Membrane</keyword>
<dbReference type="PANTHER" id="PTHR11058">
    <property type="entry name" value="NADH-UBIQUINONE OXIDOREDUCTASE CHAIN 3"/>
    <property type="match status" value="1"/>
</dbReference>
<dbReference type="InterPro" id="IPR038430">
    <property type="entry name" value="NDAH_ubi_oxred_su3_sf"/>
</dbReference>
<feature type="transmembrane region" description="Helical" evidence="7">
    <location>
        <begin position="59"/>
        <end position="82"/>
    </location>
</feature>
<dbReference type="EC" id="7.1.1.-" evidence="7"/>
<protein>
    <recommendedName>
        <fullName evidence="7">NADH-quinone oxidoreductase subunit A</fullName>
        <ecNumber evidence="7">7.1.1.-</ecNumber>
    </recommendedName>
    <alternativeName>
        <fullName evidence="7">NADH dehydrogenase I subunit A</fullName>
    </alternativeName>
    <alternativeName>
        <fullName evidence="7">NDH-1 subunit A</fullName>
    </alternativeName>
    <alternativeName>
        <fullName evidence="7">NUO1</fullName>
    </alternativeName>
</protein>
<organism evidence="9 10">
    <name type="scientific">Dechloromonas hankyongensis</name>
    <dbReference type="NCBI Taxonomy" id="2908002"/>
    <lineage>
        <taxon>Bacteria</taxon>
        <taxon>Pseudomonadati</taxon>
        <taxon>Pseudomonadota</taxon>
        <taxon>Betaproteobacteria</taxon>
        <taxon>Rhodocyclales</taxon>
        <taxon>Azonexaceae</taxon>
        <taxon>Dechloromonas</taxon>
    </lineage>
</organism>
<comment type="subcellular location">
    <subcellularLocation>
        <location evidence="7 8">Cell membrane</location>
        <topology evidence="7 8">Multi-pass membrane protein</topology>
    </subcellularLocation>
    <subcellularLocation>
        <location evidence="1">Membrane</location>
        <topology evidence="1">Multi-pass membrane protein</topology>
    </subcellularLocation>
</comment>
<dbReference type="Pfam" id="PF00507">
    <property type="entry name" value="Oxidored_q4"/>
    <property type="match status" value="1"/>
</dbReference>
<comment type="function">
    <text evidence="7">NDH-1 shuttles electrons from NADH, via FMN and iron-sulfur (Fe-S) centers, to quinones in the respiratory chain. The immediate electron acceptor for the enzyme in this species is believed to be ubiquinone. Couples the redox reaction to proton translocation (for every two electrons transferred, four hydrogen ions are translocated across the cytoplasmic membrane), and thus conserves the redox energy in a proton gradient.</text>
</comment>
<dbReference type="Proteomes" id="UP001165384">
    <property type="component" value="Unassembled WGS sequence"/>
</dbReference>
<reference evidence="9" key="1">
    <citation type="submission" date="2022-01" db="EMBL/GenBank/DDBJ databases">
        <authorList>
            <person name="Jo J.-H."/>
            <person name="Im W.-T."/>
        </authorList>
    </citation>
    <scope>NUCLEOTIDE SEQUENCE</scope>
    <source>
        <strain evidence="9">XY25</strain>
    </source>
</reference>
<comment type="similarity">
    <text evidence="2 7 8">Belongs to the complex I subunit 3 family.</text>
</comment>
<comment type="caution">
    <text evidence="9">The sequence shown here is derived from an EMBL/GenBank/DDBJ whole genome shotgun (WGS) entry which is preliminary data.</text>
</comment>
<evidence type="ECO:0000313" key="9">
    <source>
        <dbReference type="EMBL" id="MCG2576810.1"/>
    </source>
</evidence>
<evidence type="ECO:0000256" key="3">
    <source>
        <dbReference type="ARBA" id="ARBA00022448"/>
    </source>
</evidence>
<keyword evidence="7" id="KW-1003">Cell membrane</keyword>
<gene>
    <name evidence="7" type="primary">nuoA</name>
    <name evidence="9" type="ORF">LZ012_07370</name>
</gene>
<dbReference type="InterPro" id="IPR000440">
    <property type="entry name" value="NADH_UbQ/plastoQ_OxRdtase_su3"/>
</dbReference>
<keyword evidence="7 8" id="KW-0874">Quinone</keyword>
<sequence length="123" mass="14082">MENYFPILMFVLVGVAIGVLPVAMGFILAPSRPDPEKLSPYECGFEAFEDARMKFDVRYYLIAILFILFDLEVAFLFPWATIFKDIVATESIKMFGFVEMLVFVAILVIGYIYAWAKGALEWE</sequence>
<feature type="transmembrane region" description="Helical" evidence="7">
    <location>
        <begin position="94"/>
        <end position="116"/>
    </location>
</feature>
<keyword evidence="7 8" id="KW-0520">NAD</keyword>
<evidence type="ECO:0000256" key="8">
    <source>
        <dbReference type="RuleBase" id="RU003639"/>
    </source>
</evidence>